<evidence type="ECO:0000313" key="9">
    <source>
        <dbReference type="EMBL" id="KAH7230317.1"/>
    </source>
</evidence>
<protein>
    <recommendedName>
        <fullName evidence="8">RING-type domain-containing protein</fullName>
    </recommendedName>
</protein>
<dbReference type="InterPro" id="IPR044066">
    <property type="entry name" value="TRIAD_supradom"/>
</dbReference>
<dbReference type="GO" id="GO:0016567">
    <property type="term" value="P:protein ubiquitination"/>
    <property type="evidence" value="ECO:0007669"/>
    <property type="project" value="InterPro"/>
</dbReference>
<name>A0A9P9G304_FUSSL</name>
<keyword evidence="5" id="KW-0833">Ubl conjugation pathway</keyword>
<evidence type="ECO:0000256" key="5">
    <source>
        <dbReference type="ARBA" id="ARBA00022786"/>
    </source>
</evidence>
<dbReference type="PROSITE" id="PS00518">
    <property type="entry name" value="ZF_RING_1"/>
    <property type="match status" value="1"/>
</dbReference>
<keyword evidence="4" id="KW-0863">Zinc-finger</keyword>
<keyword evidence="3" id="KW-0677">Repeat</keyword>
<evidence type="ECO:0000256" key="3">
    <source>
        <dbReference type="ARBA" id="ARBA00022737"/>
    </source>
</evidence>
<dbReference type="InterPro" id="IPR017907">
    <property type="entry name" value="Znf_RING_CS"/>
</dbReference>
<dbReference type="OrthoDB" id="1431934at2759"/>
<keyword evidence="2" id="KW-0479">Metal-binding</keyword>
<dbReference type="AlphaFoldDB" id="A0A9P9G304"/>
<evidence type="ECO:0000256" key="4">
    <source>
        <dbReference type="ARBA" id="ARBA00022771"/>
    </source>
</evidence>
<evidence type="ECO:0000256" key="6">
    <source>
        <dbReference type="ARBA" id="ARBA00022833"/>
    </source>
</evidence>
<dbReference type="Proteomes" id="UP000736672">
    <property type="component" value="Unassembled WGS sequence"/>
</dbReference>
<evidence type="ECO:0000313" key="10">
    <source>
        <dbReference type="Proteomes" id="UP000736672"/>
    </source>
</evidence>
<feature type="compositionally biased region" description="Polar residues" evidence="7">
    <location>
        <begin position="37"/>
        <end position="51"/>
    </location>
</feature>
<dbReference type="GO" id="GO:0008270">
    <property type="term" value="F:zinc ion binding"/>
    <property type="evidence" value="ECO:0007669"/>
    <property type="project" value="UniProtKB-KW"/>
</dbReference>
<accession>A0A9P9G304</accession>
<evidence type="ECO:0000259" key="8">
    <source>
        <dbReference type="PROSITE" id="PS51873"/>
    </source>
</evidence>
<reference evidence="9" key="1">
    <citation type="journal article" date="2021" name="Nat. Commun.">
        <title>Genetic determinants of endophytism in the Arabidopsis root mycobiome.</title>
        <authorList>
            <person name="Mesny F."/>
            <person name="Miyauchi S."/>
            <person name="Thiergart T."/>
            <person name="Pickel B."/>
            <person name="Atanasova L."/>
            <person name="Karlsson M."/>
            <person name="Huettel B."/>
            <person name="Barry K.W."/>
            <person name="Haridas S."/>
            <person name="Chen C."/>
            <person name="Bauer D."/>
            <person name="Andreopoulos W."/>
            <person name="Pangilinan J."/>
            <person name="LaButti K."/>
            <person name="Riley R."/>
            <person name="Lipzen A."/>
            <person name="Clum A."/>
            <person name="Drula E."/>
            <person name="Henrissat B."/>
            <person name="Kohler A."/>
            <person name="Grigoriev I.V."/>
            <person name="Martin F.M."/>
            <person name="Hacquard S."/>
        </authorList>
    </citation>
    <scope>NUCLEOTIDE SEQUENCE</scope>
    <source>
        <strain evidence="9">FSSC 5 MPI-SDFR-AT-0091</strain>
    </source>
</reference>
<evidence type="ECO:0000256" key="7">
    <source>
        <dbReference type="SAM" id="MobiDB-lite"/>
    </source>
</evidence>
<gene>
    <name evidence="9" type="ORF">B0J15DRAFT_506357</name>
</gene>
<dbReference type="InterPro" id="IPR013083">
    <property type="entry name" value="Znf_RING/FYVE/PHD"/>
</dbReference>
<dbReference type="Gene3D" id="1.20.120.1750">
    <property type="match status" value="1"/>
</dbReference>
<feature type="region of interest" description="Disordered" evidence="7">
    <location>
        <begin position="29"/>
        <end position="54"/>
    </location>
</feature>
<keyword evidence="1" id="KW-0808">Transferase</keyword>
<dbReference type="PANTHER" id="PTHR11685">
    <property type="entry name" value="RBR FAMILY RING FINGER AND IBR DOMAIN-CONTAINING"/>
    <property type="match status" value="1"/>
</dbReference>
<proteinExistence type="predicted"/>
<dbReference type="PROSITE" id="PS51873">
    <property type="entry name" value="TRIAD"/>
    <property type="match status" value="1"/>
</dbReference>
<dbReference type="InterPro" id="IPR031127">
    <property type="entry name" value="E3_UB_ligase_RBR"/>
</dbReference>
<keyword evidence="6" id="KW-0862">Zinc</keyword>
<dbReference type="EMBL" id="JAGTJS010000038">
    <property type="protein sequence ID" value="KAH7230317.1"/>
    <property type="molecule type" value="Genomic_DNA"/>
</dbReference>
<dbReference type="Gene3D" id="3.30.40.10">
    <property type="entry name" value="Zinc/RING finger domain, C3HC4 (zinc finger)"/>
    <property type="match status" value="1"/>
</dbReference>
<evidence type="ECO:0000256" key="1">
    <source>
        <dbReference type="ARBA" id="ARBA00022679"/>
    </source>
</evidence>
<sequence>MTSLRRVRSDCCIRQQAPSQTYLYLDKNHRPREQTKEPASQPLNDKSSLIRSSDHRQLMKNSKVKDLEGILQHIESLHGTIRHLLDINRSLESRLYTTLEESVALRMKFCSLNQDLQSILIEKREISQEVDELRTQISKTRLPVFKSTHRGIIVSKLLSKSQSISQLADKSGNHISLDTMDRRLVPDTKGLLDTALNVNQAQILFASFDEWFSETNLETIALTTCSVCRKVKFEQRVSDRSTTLVNEFTRDLPRPNCTNPVCSDCCLKSLSFSPEALRENWWSFSGSMISIPYPCGCSAEIVIRNRGSLQRMLRLAGDRSPALKLRTYDTAQHLMAVLDDIDLQPTLEARKVAEGLHQHLILNNQVRSPFNLQFSDIHAHYAKETLRIPIFTRLLQLQNTPSQCSIYTELIHNFCCGSFNEWNSICTGYRGDWLWKILLFPRKLEANCNYTTDFCIACLRRHIETQLDQHGRSGYYLLTCPSLGCRRRLEYEEVRLYAGDEAFFKYNKYLKIEALNQMPSFRWCLAEHCSSGQIHDLIFDSHVACGELKWHEGLTCEEYGSLRENGDPRFQETQDWMAANTKPCPNCSINLQKGDGSAGTLCRHQFCWECLASWNDIITGSRGYNHLAHKDGCYFRSSNEQPTQVSGTSVPRHG</sequence>
<comment type="caution">
    <text evidence="9">The sequence shown here is derived from an EMBL/GenBank/DDBJ whole genome shotgun (WGS) entry which is preliminary data.</text>
</comment>
<dbReference type="SUPFAM" id="SSF57850">
    <property type="entry name" value="RING/U-box"/>
    <property type="match status" value="2"/>
</dbReference>
<evidence type="ECO:0000256" key="2">
    <source>
        <dbReference type="ARBA" id="ARBA00022723"/>
    </source>
</evidence>
<keyword evidence="10" id="KW-1185">Reference proteome</keyword>
<organism evidence="9 10">
    <name type="scientific">Fusarium solani</name>
    <name type="common">Filamentous fungus</name>
    <dbReference type="NCBI Taxonomy" id="169388"/>
    <lineage>
        <taxon>Eukaryota</taxon>
        <taxon>Fungi</taxon>
        <taxon>Dikarya</taxon>
        <taxon>Ascomycota</taxon>
        <taxon>Pezizomycotina</taxon>
        <taxon>Sordariomycetes</taxon>
        <taxon>Hypocreomycetidae</taxon>
        <taxon>Hypocreales</taxon>
        <taxon>Nectriaceae</taxon>
        <taxon>Fusarium</taxon>
        <taxon>Fusarium solani species complex</taxon>
    </lineage>
</organism>
<dbReference type="GO" id="GO:0004842">
    <property type="term" value="F:ubiquitin-protein transferase activity"/>
    <property type="evidence" value="ECO:0007669"/>
    <property type="project" value="InterPro"/>
</dbReference>
<feature type="domain" description="RING-type" evidence="8">
    <location>
        <begin position="419"/>
        <end position="630"/>
    </location>
</feature>